<dbReference type="CDD" id="cd02883">
    <property type="entry name" value="NUDIX_Hydrolase"/>
    <property type="match status" value="1"/>
</dbReference>
<dbReference type="Gene3D" id="3.90.79.10">
    <property type="entry name" value="Nucleoside Triphosphate Pyrophosphohydrolase"/>
    <property type="match status" value="1"/>
</dbReference>
<feature type="transmembrane region" description="Helical" evidence="1">
    <location>
        <begin position="37"/>
        <end position="54"/>
    </location>
</feature>
<keyword evidence="1" id="KW-1133">Transmembrane helix</keyword>
<organism evidence="2 3">
    <name type="scientific">Effrenium voratum</name>
    <dbReference type="NCBI Taxonomy" id="2562239"/>
    <lineage>
        <taxon>Eukaryota</taxon>
        <taxon>Sar</taxon>
        <taxon>Alveolata</taxon>
        <taxon>Dinophyceae</taxon>
        <taxon>Suessiales</taxon>
        <taxon>Symbiodiniaceae</taxon>
        <taxon>Effrenium</taxon>
    </lineage>
</organism>
<evidence type="ECO:0000313" key="3">
    <source>
        <dbReference type="Proteomes" id="UP001178507"/>
    </source>
</evidence>
<sequence length="258" mass="28710">MEAAEGSLPRRARAPRTGPSHAPALLVYLLTCPADKLFLGVVCLAAVVAVLMWLEWDGMLGGLDSSAMLKAEAFMVYAFASWEEASQRVNASHLRLEEALKQDLITRSVRTVVMDPSGRILMGRRDAPGSMCFESYQVGVSSYCGAVEDLVACALRALEEESGSSVQNFQAYMQGERQYRFVLDDGSVHRELTGLACVWLPPSFRWTGAGKLSWRFDKPVTVQMKLSMSSLWCSEDFRQLMEEAHDAARRCHEQTEMV</sequence>
<evidence type="ECO:0000256" key="1">
    <source>
        <dbReference type="SAM" id="Phobius"/>
    </source>
</evidence>
<keyword evidence="3" id="KW-1185">Reference proteome</keyword>
<evidence type="ECO:0008006" key="4">
    <source>
        <dbReference type="Google" id="ProtNLM"/>
    </source>
</evidence>
<dbReference type="SUPFAM" id="SSF55811">
    <property type="entry name" value="Nudix"/>
    <property type="match status" value="1"/>
</dbReference>
<accession>A0AA36HM37</accession>
<dbReference type="Proteomes" id="UP001178507">
    <property type="component" value="Unassembled WGS sequence"/>
</dbReference>
<dbReference type="InterPro" id="IPR015797">
    <property type="entry name" value="NUDIX_hydrolase-like_dom_sf"/>
</dbReference>
<proteinExistence type="predicted"/>
<dbReference type="EMBL" id="CAUJNA010000092">
    <property type="protein sequence ID" value="CAJ1371675.1"/>
    <property type="molecule type" value="Genomic_DNA"/>
</dbReference>
<comment type="caution">
    <text evidence="2">The sequence shown here is derived from an EMBL/GenBank/DDBJ whole genome shotgun (WGS) entry which is preliminary data.</text>
</comment>
<keyword evidence="1" id="KW-0472">Membrane</keyword>
<dbReference type="AlphaFoldDB" id="A0AA36HM37"/>
<gene>
    <name evidence="2" type="ORF">EVOR1521_LOCUS1945</name>
</gene>
<keyword evidence="1" id="KW-0812">Transmembrane</keyword>
<reference evidence="2" key="1">
    <citation type="submission" date="2023-08" db="EMBL/GenBank/DDBJ databases">
        <authorList>
            <person name="Chen Y."/>
            <person name="Shah S."/>
            <person name="Dougan E. K."/>
            <person name="Thang M."/>
            <person name="Chan C."/>
        </authorList>
    </citation>
    <scope>NUCLEOTIDE SEQUENCE</scope>
</reference>
<name>A0AA36HM37_9DINO</name>
<evidence type="ECO:0000313" key="2">
    <source>
        <dbReference type="EMBL" id="CAJ1371675.1"/>
    </source>
</evidence>
<protein>
    <recommendedName>
        <fullName evidence="4">Nudix hydrolase domain-containing protein</fullName>
    </recommendedName>
</protein>